<dbReference type="OrthoDB" id="6691447at2759"/>
<feature type="compositionally biased region" description="Basic and acidic residues" evidence="2">
    <location>
        <begin position="171"/>
        <end position="184"/>
    </location>
</feature>
<protein>
    <submittedName>
        <fullName evidence="4">Uncharacterized protein LOC108734707</fullName>
    </submittedName>
</protein>
<feature type="region of interest" description="Disordered" evidence="2">
    <location>
        <begin position="163"/>
        <end position="184"/>
    </location>
</feature>
<dbReference type="Proteomes" id="UP000192223">
    <property type="component" value="Unplaced"/>
</dbReference>
<feature type="region of interest" description="Disordered" evidence="2">
    <location>
        <begin position="259"/>
        <end position="282"/>
    </location>
</feature>
<evidence type="ECO:0000313" key="3">
    <source>
        <dbReference type="Proteomes" id="UP000192223"/>
    </source>
</evidence>
<dbReference type="RefSeq" id="XP_018321859.1">
    <property type="nucleotide sequence ID" value="XM_018466357.1"/>
</dbReference>
<feature type="compositionally biased region" description="Basic and acidic residues" evidence="2">
    <location>
        <begin position="307"/>
        <end position="316"/>
    </location>
</feature>
<sequence length="548" mass="62977">MKARRSSKDETELYSINYEDIIRSLEKKAKELESINAHETEMQLELEISQSLKDIIASPKKDESVVLDIEVIRPPEEEAINKPISFKHKGKSELVHDRQTKKKIIESFIAQSSNPFPVTCKVNAASAPVRPPMNYKYRKRSVNNRAERNQPTKDAIDIPIMQEEIPNIHKQSSEKKRNENKPLDDLNDLSLFQNMDDVIEHVYASLNYKKVRAQYPCHNRSQPMDNEKNPCPCQNCAMVGVLMDSQKRPVYTPSVENMEGCQDHSENASGTKAVGRKQPVSKKEEYNNKLKLLIRKLQLLEARLQQQEENKTEKRKLGVRNESSTNTDRKKRTVNDSKRNIVRNPRANKKTSCKIASSLVERCSHHKHKAINTSKGSVPSGVKPRSNAGSMFKNHNYLLYWGKEVIEPGFDLKCKIKDLFQEEMKNSECMKIQDNNIDGVKRNAFYEEPLKDFSKYVKNYLQPTFTGYAKDDLSARKIDHDGLQKDIPRSSMQDIGLKTPIPGNCMRFQWKPDDAIAATTTTTTECVRKEVNVAYINPNFNFWQNLAN</sequence>
<gene>
    <name evidence="4" type="primary">LOC108734707</name>
</gene>
<name>A0A1W4WD29_AGRPL</name>
<proteinExistence type="predicted"/>
<accession>A0A1W4WD29</accession>
<dbReference type="KEGG" id="apln:108734707"/>
<evidence type="ECO:0000256" key="2">
    <source>
        <dbReference type="SAM" id="MobiDB-lite"/>
    </source>
</evidence>
<feature type="coiled-coil region" evidence="1">
    <location>
        <begin position="15"/>
        <end position="42"/>
    </location>
</feature>
<dbReference type="AlphaFoldDB" id="A0A1W4WD29"/>
<organism evidence="3 4">
    <name type="scientific">Agrilus planipennis</name>
    <name type="common">Emerald ash borer</name>
    <name type="synonym">Agrilus marcopoli</name>
    <dbReference type="NCBI Taxonomy" id="224129"/>
    <lineage>
        <taxon>Eukaryota</taxon>
        <taxon>Metazoa</taxon>
        <taxon>Ecdysozoa</taxon>
        <taxon>Arthropoda</taxon>
        <taxon>Hexapoda</taxon>
        <taxon>Insecta</taxon>
        <taxon>Pterygota</taxon>
        <taxon>Neoptera</taxon>
        <taxon>Endopterygota</taxon>
        <taxon>Coleoptera</taxon>
        <taxon>Polyphaga</taxon>
        <taxon>Elateriformia</taxon>
        <taxon>Buprestoidea</taxon>
        <taxon>Buprestidae</taxon>
        <taxon>Agrilinae</taxon>
        <taxon>Agrilus</taxon>
    </lineage>
</organism>
<feature type="region of interest" description="Disordered" evidence="2">
    <location>
        <begin position="307"/>
        <end position="344"/>
    </location>
</feature>
<dbReference type="GeneID" id="108734707"/>
<dbReference type="InParanoid" id="A0A1W4WD29"/>
<reference evidence="4" key="1">
    <citation type="submission" date="2025-08" db="UniProtKB">
        <authorList>
            <consortium name="RefSeq"/>
        </authorList>
    </citation>
    <scope>IDENTIFICATION</scope>
    <source>
        <tissue evidence="4">Entire body</tissue>
    </source>
</reference>
<keyword evidence="1" id="KW-0175">Coiled coil</keyword>
<evidence type="ECO:0000256" key="1">
    <source>
        <dbReference type="SAM" id="Coils"/>
    </source>
</evidence>
<evidence type="ECO:0000313" key="4">
    <source>
        <dbReference type="RefSeq" id="XP_018321859.1"/>
    </source>
</evidence>
<keyword evidence="3" id="KW-1185">Reference proteome</keyword>